<evidence type="ECO:0000313" key="1">
    <source>
        <dbReference type="EMBL" id="AOK19400.1"/>
    </source>
</evidence>
<name>A0A1B4PZM8_BURCE</name>
<dbReference type="Proteomes" id="UP000094776">
    <property type="component" value="Chromosome 2"/>
</dbReference>
<organism evidence="1 2">
    <name type="scientific">Burkholderia cepacia</name>
    <name type="common">Pseudomonas cepacia</name>
    <dbReference type="NCBI Taxonomy" id="292"/>
    <lineage>
        <taxon>Bacteria</taxon>
        <taxon>Pseudomonadati</taxon>
        <taxon>Pseudomonadota</taxon>
        <taxon>Betaproteobacteria</taxon>
        <taxon>Burkholderiales</taxon>
        <taxon>Burkholderiaceae</taxon>
        <taxon>Burkholderia</taxon>
        <taxon>Burkholderia cepacia complex</taxon>
    </lineage>
</organism>
<sequence>MIEADIVEARRAPLQRLKHIETKSPVTSVRIRAHPLRDITAAAAFVPFAQQYPAGRRRGLPLRPIAAYAAIQPGCRRPTQSAACS</sequence>
<dbReference type="EMBL" id="CP013444">
    <property type="protein sequence ID" value="AOK19400.1"/>
    <property type="molecule type" value="Genomic_DNA"/>
</dbReference>
<accession>A0A1B4PZM8</accession>
<evidence type="ECO:0000313" key="2">
    <source>
        <dbReference type="Proteomes" id="UP000094776"/>
    </source>
</evidence>
<protein>
    <submittedName>
        <fullName evidence="1">Uncharacterized protein</fullName>
    </submittedName>
</protein>
<gene>
    <name evidence="1" type="ORF">WT26_26190</name>
</gene>
<dbReference type="RefSeq" id="WP_069274259.1">
    <property type="nucleotide sequence ID" value="NZ_CP013444.1"/>
</dbReference>
<dbReference type="AlphaFoldDB" id="A0A1B4PZM8"/>
<reference evidence="1 2" key="1">
    <citation type="submission" date="2015-12" db="EMBL/GenBank/DDBJ databases">
        <title>Diversity of Burkholderia near neighbor genomes.</title>
        <authorList>
            <person name="Sahl J."/>
            <person name="Wagner D."/>
            <person name="Keim P."/>
        </authorList>
    </citation>
    <scope>NUCLEOTIDE SEQUENCE [LARGE SCALE GENOMIC DNA]</scope>
    <source>
        <strain evidence="1 2">MSMB1184WGS</strain>
    </source>
</reference>
<proteinExistence type="predicted"/>